<gene>
    <name evidence="2" type="ORF">CB0940_10379</name>
</gene>
<feature type="compositionally biased region" description="Low complexity" evidence="1">
    <location>
        <begin position="90"/>
        <end position="100"/>
    </location>
</feature>
<feature type="non-terminal residue" evidence="2">
    <location>
        <position position="1"/>
    </location>
</feature>
<feature type="region of interest" description="Disordered" evidence="1">
    <location>
        <begin position="90"/>
        <end position="109"/>
    </location>
</feature>
<evidence type="ECO:0000256" key="1">
    <source>
        <dbReference type="SAM" id="MobiDB-lite"/>
    </source>
</evidence>
<dbReference type="EMBL" id="LKMD01000103">
    <property type="protein sequence ID" value="PIA96264.1"/>
    <property type="molecule type" value="Genomic_DNA"/>
</dbReference>
<accession>A0A2G5HUP6</accession>
<dbReference type="AlphaFoldDB" id="A0A2G5HUP6"/>
<reference evidence="2 3" key="1">
    <citation type="submission" date="2015-10" db="EMBL/GenBank/DDBJ databases">
        <title>The cercosporin biosynthetic gene cluster was horizontally transferred to several fungal lineages and shown to be expanded in Cercospora beticola based on microsynteny with recipient genomes.</title>
        <authorList>
            <person name="De Jonge R."/>
            <person name="Ebert M.K."/>
            <person name="Suttle J.C."/>
            <person name="Jurick Ii W.M."/>
            <person name="Secor G.A."/>
            <person name="Thomma B.P."/>
            <person name="Van De Peer Y."/>
            <person name="Bolton M.D."/>
        </authorList>
    </citation>
    <scope>NUCLEOTIDE SEQUENCE [LARGE SCALE GENOMIC DNA]</scope>
    <source>
        <strain evidence="2 3">09-40</strain>
    </source>
</reference>
<dbReference type="Proteomes" id="UP000230605">
    <property type="component" value="Chromosome 8"/>
</dbReference>
<name>A0A2G5HUP6_CERBT</name>
<evidence type="ECO:0000313" key="2">
    <source>
        <dbReference type="EMBL" id="PIA96264.1"/>
    </source>
</evidence>
<sequence length="175" mass="19531">TSASPSRDALACRCCVLRHRSPAADTNCSFRFLHHHHSTHRTHLVHSLSSTPPAFLLASATSSTAHPHSDPPRPWPSRAWTTRISSLISTTATTPQTTRPLRPPRPNPHHKLLLMPMLRLRLPLMISSTNRPQRRQSSHTRATAPAVIKSSSLRTIRTWAINIPSTEIRLRTIGP</sequence>
<protein>
    <submittedName>
        <fullName evidence="2">Uncharacterized protein</fullName>
    </submittedName>
</protein>
<comment type="caution">
    <text evidence="2">The sequence shown here is derived from an EMBL/GenBank/DDBJ whole genome shotgun (WGS) entry which is preliminary data.</text>
</comment>
<evidence type="ECO:0000313" key="3">
    <source>
        <dbReference type="Proteomes" id="UP000230605"/>
    </source>
</evidence>
<organism evidence="2 3">
    <name type="scientific">Cercospora beticola</name>
    <name type="common">Sugarbeet leaf spot fungus</name>
    <dbReference type="NCBI Taxonomy" id="122368"/>
    <lineage>
        <taxon>Eukaryota</taxon>
        <taxon>Fungi</taxon>
        <taxon>Dikarya</taxon>
        <taxon>Ascomycota</taxon>
        <taxon>Pezizomycotina</taxon>
        <taxon>Dothideomycetes</taxon>
        <taxon>Dothideomycetidae</taxon>
        <taxon>Mycosphaerellales</taxon>
        <taxon>Mycosphaerellaceae</taxon>
        <taxon>Cercospora</taxon>
    </lineage>
</organism>
<proteinExistence type="predicted"/>